<dbReference type="Proteomes" id="UP000887578">
    <property type="component" value="Unplaced"/>
</dbReference>
<evidence type="ECO:0000313" key="1">
    <source>
        <dbReference type="Proteomes" id="UP000887578"/>
    </source>
</evidence>
<reference evidence="2" key="1">
    <citation type="submission" date="2022-11" db="UniProtKB">
        <authorList>
            <consortium name="WormBaseParasite"/>
        </authorList>
    </citation>
    <scope>IDENTIFICATION</scope>
</reference>
<proteinExistence type="predicted"/>
<sequence length="344" mass="40403">MVRIAVCYPLYSKVEVFKNGKTKSFNLSLGPRSHNLPYRPWEASYKDIIEYLQVIQSKSSQPLDNLVAVCDNEFKNEFRKWFYHIGRSWKIKNVNIIDSCHLLLFNSIRELNVEEPSDYELLCEITLFRDVIKAKLWKFKIGFGGYLIQGWTLLKTVEYQLETSIIRDLARLKSKLCESSDKYISYIVFREFDKRHKQYICEVFRGSKKTLFLSTPLKNPCKMAMKYGKGLYYETPINSNKLVLQLYGQYRCKPIINRSIEIKANGITFVEIGCTETLPTYRMINADSFEEKNVLEIFECGKRTGTVELKQMYKIEFVFSVDGNGIFYIAEISDGRLLEKQHYY</sequence>
<dbReference type="AlphaFoldDB" id="A0A914P6T3"/>
<keyword evidence="1" id="KW-1185">Reference proteome</keyword>
<protein>
    <submittedName>
        <fullName evidence="2">Uncharacterized protein</fullName>
    </submittedName>
</protein>
<accession>A0A914P6T3</accession>
<name>A0A914P6T3_9BILA</name>
<organism evidence="1 2">
    <name type="scientific">Panagrolaimus davidi</name>
    <dbReference type="NCBI Taxonomy" id="227884"/>
    <lineage>
        <taxon>Eukaryota</taxon>
        <taxon>Metazoa</taxon>
        <taxon>Ecdysozoa</taxon>
        <taxon>Nematoda</taxon>
        <taxon>Chromadorea</taxon>
        <taxon>Rhabditida</taxon>
        <taxon>Tylenchina</taxon>
        <taxon>Panagrolaimomorpha</taxon>
        <taxon>Panagrolaimoidea</taxon>
        <taxon>Panagrolaimidae</taxon>
        <taxon>Panagrolaimus</taxon>
    </lineage>
</organism>
<evidence type="ECO:0000313" key="2">
    <source>
        <dbReference type="WBParaSite" id="PDA_v2.g13104.t1"/>
    </source>
</evidence>
<dbReference type="WBParaSite" id="PDA_v2.g13104.t1">
    <property type="protein sequence ID" value="PDA_v2.g13104.t1"/>
    <property type="gene ID" value="PDA_v2.g13104"/>
</dbReference>